<comment type="subcellular location">
    <subcellularLocation>
        <location evidence="2">Secreted</location>
    </subcellularLocation>
</comment>
<evidence type="ECO:0000313" key="14">
    <source>
        <dbReference type="Proteomes" id="UP001519460"/>
    </source>
</evidence>
<dbReference type="Proteomes" id="UP001519460">
    <property type="component" value="Unassembled WGS sequence"/>
</dbReference>
<evidence type="ECO:0000256" key="7">
    <source>
        <dbReference type="ARBA" id="ARBA00022729"/>
    </source>
</evidence>
<proteinExistence type="inferred from homology"/>
<dbReference type="GO" id="GO:0016787">
    <property type="term" value="F:hydrolase activity"/>
    <property type="evidence" value="ECO:0007669"/>
    <property type="project" value="UniProtKB-KW"/>
</dbReference>
<dbReference type="SUPFAM" id="SSF51556">
    <property type="entry name" value="Metallo-dependent hydrolases"/>
    <property type="match status" value="1"/>
</dbReference>
<keyword evidence="14" id="KW-1185">Reference proteome</keyword>
<evidence type="ECO:0000259" key="12">
    <source>
        <dbReference type="Pfam" id="PF08451"/>
    </source>
</evidence>
<evidence type="ECO:0000256" key="1">
    <source>
        <dbReference type="ARBA" id="ARBA00001947"/>
    </source>
</evidence>
<name>A0ABD0KPT4_9CAEN</name>
<dbReference type="Gene3D" id="3.20.20.140">
    <property type="entry name" value="Metal-dependent hydrolases"/>
    <property type="match status" value="1"/>
</dbReference>
<dbReference type="InterPro" id="IPR006331">
    <property type="entry name" value="ADGF"/>
</dbReference>
<feature type="chain" id="PRO_5044854173" description="adenosine deaminase" evidence="10">
    <location>
        <begin position="30"/>
        <end position="530"/>
    </location>
</feature>
<feature type="signal peptide" evidence="10">
    <location>
        <begin position="1"/>
        <end position="29"/>
    </location>
</feature>
<feature type="domain" description="Adenosine/AMP deaminase N-terminal" evidence="12">
    <location>
        <begin position="31"/>
        <end position="107"/>
    </location>
</feature>
<keyword evidence="8" id="KW-0378">Hydrolase</keyword>
<dbReference type="PANTHER" id="PTHR11409:SF39">
    <property type="entry name" value="ADENOSINE DEAMINASE 2"/>
    <property type="match status" value="1"/>
</dbReference>
<reference evidence="13 14" key="1">
    <citation type="journal article" date="2023" name="Sci. Data">
        <title>Genome assembly of the Korean intertidal mud-creeper Batillaria attramentaria.</title>
        <authorList>
            <person name="Patra A.K."/>
            <person name="Ho P.T."/>
            <person name="Jun S."/>
            <person name="Lee S.J."/>
            <person name="Kim Y."/>
            <person name="Won Y.J."/>
        </authorList>
    </citation>
    <scope>NUCLEOTIDE SEQUENCE [LARGE SCALE GENOMIC DNA]</scope>
    <source>
        <strain evidence="13">Wonlab-2016</strain>
    </source>
</reference>
<dbReference type="Pfam" id="PF08451">
    <property type="entry name" value="A_deaminase_N"/>
    <property type="match status" value="1"/>
</dbReference>
<dbReference type="InterPro" id="IPR006330">
    <property type="entry name" value="Ado/ade_deaminase"/>
</dbReference>
<evidence type="ECO:0000256" key="5">
    <source>
        <dbReference type="ARBA" id="ARBA00022525"/>
    </source>
</evidence>
<evidence type="ECO:0000256" key="10">
    <source>
        <dbReference type="SAM" id="SignalP"/>
    </source>
</evidence>
<evidence type="ECO:0000256" key="9">
    <source>
        <dbReference type="ARBA" id="ARBA00047764"/>
    </source>
</evidence>
<gene>
    <name evidence="13" type="ORF">BaRGS_00019950</name>
</gene>
<dbReference type="InterPro" id="IPR001365">
    <property type="entry name" value="A_deaminase_dom"/>
</dbReference>
<comment type="caution">
    <text evidence="13">The sequence shown here is derived from an EMBL/GenBank/DDBJ whole genome shotgun (WGS) entry which is preliminary data.</text>
</comment>
<evidence type="ECO:0000256" key="4">
    <source>
        <dbReference type="ARBA" id="ARBA00012784"/>
    </source>
</evidence>
<dbReference type="CDD" id="cd01321">
    <property type="entry name" value="ADGF"/>
    <property type="match status" value="1"/>
</dbReference>
<comment type="similarity">
    <text evidence="3">Belongs to the metallo-dependent hydrolases superfamily. Adenosine and AMP deaminases family. ADGF subfamily.</text>
</comment>
<feature type="domain" description="Adenosine deaminase" evidence="11">
    <location>
        <begin position="207"/>
        <end position="498"/>
    </location>
</feature>
<dbReference type="EMBL" id="JACVVK020000146">
    <property type="protein sequence ID" value="KAK7488815.1"/>
    <property type="molecule type" value="Genomic_DNA"/>
</dbReference>
<organism evidence="13 14">
    <name type="scientific">Batillaria attramentaria</name>
    <dbReference type="NCBI Taxonomy" id="370345"/>
    <lineage>
        <taxon>Eukaryota</taxon>
        <taxon>Metazoa</taxon>
        <taxon>Spiralia</taxon>
        <taxon>Lophotrochozoa</taxon>
        <taxon>Mollusca</taxon>
        <taxon>Gastropoda</taxon>
        <taxon>Caenogastropoda</taxon>
        <taxon>Sorbeoconcha</taxon>
        <taxon>Cerithioidea</taxon>
        <taxon>Batillariidae</taxon>
        <taxon>Batillaria</taxon>
    </lineage>
</organism>
<evidence type="ECO:0000256" key="8">
    <source>
        <dbReference type="ARBA" id="ARBA00022801"/>
    </source>
</evidence>
<dbReference type="InterPro" id="IPR032466">
    <property type="entry name" value="Metal_Hydrolase"/>
</dbReference>
<sequence length="530" mass="60436">MLAAAMSWNKARSFVLFLIFAVTLRVTFSIPPDYARVRRALIDAELAMQIGGNGSDLSPLEQKLNGVMLDEKKKIVEAARVNGSYFPAGYDFLSSRAAMETTMSFKIIQQMPKGGVLHVHDMSLTSIDWLIQNVTYRDNLYMCVDKHYSVKFHFYSSPPSNPGCPWKLVQTYRKECGDPKVFDKLLHSNITMVTDDPAKAYPDIDAVWDKFMAYFGKVSGLMLYAPVFEDYLYEGLKQFRQDNVQYLEIRALLSPVYELNGTTHDLEWVLDVYQRVITQFVKDYPDFSGGKIIFSGHRSSSGSVVLADVKEAMILHQKYPTFMVGFDLVGQEDRFHSLIYYIDDLLYPSQQNPPVHLPYFFHAGETDWQDTATDYNLMDALLLNATRIGHGYALYKHPLLLQKIKQRQIPVEVNPISNQVLKLVDDLRNHPAASLIADNFTLVISSDDPASWEAAPLTDDFYVTFMALTGEEAGLATLKQLAKNSIWYSAMTMAEKKAAFSLWERKWDVFIKNTAKQLGLLRDRHVFAEY</sequence>
<evidence type="ECO:0000256" key="2">
    <source>
        <dbReference type="ARBA" id="ARBA00004613"/>
    </source>
</evidence>
<comment type="catalytic activity">
    <reaction evidence="9">
        <text>adenosine + H2O + H(+) = inosine + NH4(+)</text>
        <dbReference type="Rhea" id="RHEA:24408"/>
        <dbReference type="ChEBI" id="CHEBI:15377"/>
        <dbReference type="ChEBI" id="CHEBI:15378"/>
        <dbReference type="ChEBI" id="CHEBI:16335"/>
        <dbReference type="ChEBI" id="CHEBI:17596"/>
        <dbReference type="ChEBI" id="CHEBI:28938"/>
        <dbReference type="EC" id="3.5.4.4"/>
    </reaction>
</comment>
<evidence type="ECO:0000259" key="11">
    <source>
        <dbReference type="Pfam" id="PF00962"/>
    </source>
</evidence>
<dbReference type="GO" id="GO:0046872">
    <property type="term" value="F:metal ion binding"/>
    <property type="evidence" value="ECO:0007669"/>
    <property type="project" value="UniProtKB-KW"/>
</dbReference>
<dbReference type="EC" id="3.5.4.4" evidence="4"/>
<evidence type="ECO:0000256" key="6">
    <source>
        <dbReference type="ARBA" id="ARBA00022723"/>
    </source>
</evidence>
<evidence type="ECO:0000313" key="13">
    <source>
        <dbReference type="EMBL" id="KAK7488815.1"/>
    </source>
</evidence>
<evidence type="ECO:0000256" key="3">
    <source>
        <dbReference type="ARBA" id="ARBA00006083"/>
    </source>
</evidence>
<dbReference type="NCBIfam" id="TIGR01431">
    <property type="entry name" value="adm_rel"/>
    <property type="match status" value="1"/>
</dbReference>
<keyword evidence="5" id="KW-0964">Secreted</keyword>
<protein>
    <recommendedName>
        <fullName evidence="4">adenosine deaminase</fullName>
        <ecNumber evidence="4">3.5.4.4</ecNumber>
    </recommendedName>
</protein>
<dbReference type="Pfam" id="PF00962">
    <property type="entry name" value="A_deaminase"/>
    <property type="match status" value="1"/>
</dbReference>
<accession>A0ABD0KPT4</accession>
<dbReference type="AlphaFoldDB" id="A0ABD0KPT4"/>
<keyword evidence="6" id="KW-0479">Metal-binding</keyword>
<dbReference type="FunFam" id="3.20.20.140:FF:000017">
    <property type="entry name" value="Adenosine deaminase 2"/>
    <property type="match status" value="1"/>
</dbReference>
<comment type="cofactor">
    <cofactor evidence="1">
        <name>Zn(2+)</name>
        <dbReference type="ChEBI" id="CHEBI:29105"/>
    </cofactor>
</comment>
<dbReference type="PANTHER" id="PTHR11409">
    <property type="entry name" value="ADENOSINE DEAMINASE"/>
    <property type="match status" value="1"/>
</dbReference>
<dbReference type="InterPro" id="IPR013659">
    <property type="entry name" value="A_deaminase_N"/>
</dbReference>
<dbReference type="GO" id="GO:0005576">
    <property type="term" value="C:extracellular region"/>
    <property type="evidence" value="ECO:0007669"/>
    <property type="project" value="UniProtKB-SubCell"/>
</dbReference>
<keyword evidence="7 10" id="KW-0732">Signal</keyword>